<dbReference type="PANTHER" id="PTHR34179:SF1">
    <property type="entry name" value="TUMOR PROTEIN P53-INDUCIBLE PROTEIN 13"/>
    <property type="match status" value="1"/>
</dbReference>
<protein>
    <submittedName>
        <fullName evidence="2">Uncharacterized protein</fullName>
    </submittedName>
</protein>
<name>A0A9P0FFX3_BRAAE</name>
<feature type="signal peptide" evidence="1">
    <location>
        <begin position="1"/>
        <end position="20"/>
    </location>
</feature>
<dbReference type="Pfam" id="PF11303">
    <property type="entry name" value="DUF3105"/>
    <property type="match status" value="1"/>
</dbReference>
<feature type="chain" id="PRO_5040122484" evidence="1">
    <location>
        <begin position="21"/>
        <end position="281"/>
    </location>
</feature>
<reference evidence="2" key="1">
    <citation type="submission" date="2021-12" db="EMBL/GenBank/DDBJ databases">
        <authorList>
            <person name="King R."/>
        </authorList>
    </citation>
    <scope>NUCLEOTIDE SEQUENCE</scope>
</reference>
<gene>
    <name evidence="2" type="ORF">MELIAE_LOCUS6456</name>
</gene>
<dbReference type="GO" id="GO:0005737">
    <property type="term" value="C:cytoplasm"/>
    <property type="evidence" value="ECO:0007669"/>
    <property type="project" value="TreeGrafter"/>
</dbReference>
<keyword evidence="3" id="KW-1185">Reference proteome</keyword>
<dbReference type="OrthoDB" id="5960270at2759"/>
<proteinExistence type="predicted"/>
<evidence type="ECO:0000313" key="3">
    <source>
        <dbReference type="Proteomes" id="UP001154078"/>
    </source>
</evidence>
<dbReference type="PANTHER" id="PTHR34179">
    <property type="entry name" value="TUMOR PROTEIN P53-INDUCIBLE PROTEIN 13"/>
    <property type="match status" value="1"/>
</dbReference>
<keyword evidence="1" id="KW-0732">Signal</keyword>
<dbReference type="EMBL" id="OV121135">
    <property type="protein sequence ID" value="CAH0555019.1"/>
    <property type="molecule type" value="Genomic_DNA"/>
</dbReference>
<organism evidence="2 3">
    <name type="scientific">Brassicogethes aeneus</name>
    <name type="common">Rape pollen beetle</name>
    <name type="synonym">Meligethes aeneus</name>
    <dbReference type="NCBI Taxonomy" id="1431903"/>
    <lineage>
        <taxon>Eukaryota</taxon>
        <taxon>Metazoa</taxon>
        <taxon>Ecdysozoa</taxon>
        <taxon>Arthropoda</taxon>
        <taxon>Hexapoda</taxon>
        <taxon>Insecta</taxon>
        <taxon>Pterygota</taxon>
        <taxon>Neoptera</taxon>
        <taxon>Endopterygota</taxon>
        <taxon>Coleoptera</taxon>
        <taxon>Polyphaga</taxon>
        <taxon>Cucujiformia</taxon>
        <taxon>Nitidulidae</taxon>
        <taxon>Meligethinae</taxon>
        <taxon>Brassicogethes</taxon>
    </lineage>
</organism>
<dbReference type="InterPro" id="IPR021454">
    <property type="entry name" value="DUF3105"/>
</dbReference>
<dbReference type="Proteomes" id="UP001154078">
    <property type="component" value="Chromosome 4"/>
</dbReference>
<accession>A0A9P0FFX3</accession>
<evidence type="ECO:0000256" key="1">
    <source>
        <dbReference type="SAM" id="SignalP"/>
    </source>
</evidence>
<dbReference type="AlphaFoldDB" id="A0A9P0FFX3"/>
<evidence type="ECO:0000313" key="2">
    <source>
        <dbReference type="EMBL" id="CAH0555019.1"/>
    </source>
</evidence>
<sequence>MMGSESVAALFIFFVVSCNGFPAAEQYWDGKWFPHQPNQPDVNPTVEIKTDHKAHRGHLWDPNHGVVMGVSDPNCDDAKTNLTIDWLDNAENYTCLEDKHLFAPSYDIRPELSTDHIPLKYSAPHYCMNEAIPYNTIIPTFGPHRPLWAKYGEYKFVPRQRWIHNLEHGTIVMLYHPCANQEEVKLLKSIVKSCLYRHVITPYNLLSTTRPLALVTWGQRLEMSKVATEVAIDFIKEHALKGPEQTSRDGQYDYLLLEHAEVPAGSNINDTLLCPQGVLKM</sequence>